<evidence type="ECO:0000259" key="1">
    <source>
        <dbReference type="Pfam" id="PF17921"/>
    </source>
</evidence>
<organism evidence="2 3">
    <name type="scientific">Rhamnusium bicolor</name>
    <dbReference type="NCBI Taxonomy" id="1586634"/>
    <lineage>
        <taxon>Eukaryota</taxon>
        <taxon>Metazoa</taxon>
        <taxon>Ecdysozoa</taxon>
        <taxon>Arthropoda</taxon>
        <taxon>Hexapoda</taxon>
        <taxon>Insecta</taxon>
        <taxon>Pterygota</taxon>
        <taxon>Neoptera</taxon>
        <taxon>Endopterygota</taxon>
        <taxon>Coleoptera</taxon>
        <taxon>Polyphaga</taxon>
        <taxon>Cucujiformia</taxon>
        <taxon>Chrysomeloidea</taxon>
        <taxon>Cerambycidae</taxon>
        <taxon>Lepturinae</taxon>
        <taxon>Rhagiini</taxon>
        <taxon>Rhamnusium</taxon>
    </lineage>
</organism>
<dbReference type="InterPro" id="IPR036397">
    <property type="entry name" value="RNaseH_sf"/>
</dbReference>
<dbReference type="Pfam" id="PF17921">
    <property type="entry name" value="Integrase_H2C2"/>
    <property type="match status" value="1"/>
</dbReference>
<dbReference type="Proteomes" id="UP001162156">
    <property type="component" value="Unassembled WGS sequence"/>
</dbReference>
<sequence length="226" mass="25674">MEERSNITVHEIERAEISLVKLVQKLEFSKELSNLNQSKEESKNSTTVSLNPFLDLEGIVRVGGRLKMANLDYNQKCPILLPGKHAYTDLIILYEHERTLHGGVHTVLSAVRTRFWLINAKNPIKKIIRRCIVCFKARAIGFTPMMGQLPGPRVNPSRPFSTCGIDFAGPFIIKEGTLRSRKLVKVYVCIFICFSTKAVHLELAGDLSTPVFLNALKIFFFTSWYF</sequence>
<evidence type="ECO:0000313" key="3">
    <source>
        <dbReference type="Proteomes" id="UP001162156"/>
    </source>
</evidence>
<dbReference type="Gene3D" id="1.10.340.70">
    <property type="match status" value="1"/>
</dbReference>
<reference evidence="2" key="1">
    <citation type="journal article" date="2023" name="Insect Mol. Biol.">
        <title>Genome sequencing provides insights into the evolution of gene families encoding plant cell wall-degrading enzymes in longhorned beetles.</title>
        <authorList>
            <person name="Shin N.R."/>
            <person name="Okamura Y."/>
            <person name="Kirsch R."/>
            <person name="Pauchet Y."/>
        </authorList>
    </citation>
    <scope>NUCLEOTIDE SEQUENCE</scope>
    <source>
        <strain evidence="2">RBIC_L_NR</strain>
    </source>
</reference>
<evidence type="ECO:0000313" key="2">
    <source>
        <dbReference type="EMBL" id="KAJ8948265.1"/>
    </source>
</evidence>
<keyword evidence="3" id="KW-1185">Reference proteome</keyword>
<dbReference type="PANTHER" id="PTHR47331:SF6">
    <property type="entry name" value="DOUBLECORTIN DOMAIN-CONTAINING PROTEIN"/>
    <property type="match status" value="1"/>
</dbReference>
<dbReference type="GO" id="GO:0003676">
    <property type="term" value="F:nucleic acid binding"/>
    <property type="evidence" value="ECO:0007669"/>
    <property type="project" value="InterPro"/>
</dbReference>
<gene>
    <name evidence="2" type="ORF">NQ314_008445</name>
</gene>
<proteinExistence type="predicted"/>
<name>A0AAV8YB26_9CUCU</name>
<dbReference type="Gene3D" id="3.30.420.10">
    <property type="entry name" value="Ribonuclease H-like superfamily/Ribonuclease H"/>
    <property type="match status" value="1"/>
</dbReference>
<feature type="domain" description="Integrase zinc-binding" evidence="1">
    <location>
        <begin position="87"/>
        <end position="138"/>
    </location>
</feature>
<comment type="caution">
    <text evidence="2">The sequence shown here is derived from an EMBL/GenBank/DDBJ whole genome shotgun (WGS) entry which is preliminary data.</text>
</comment>
<dbReference type="PANTHER" id="PTHR47331">
    <property type="entry name" value="PHD-TYPE DOMAIN-CONTAINING PROTEIN"/>
    <property type="match status" value="1"/>
</dbReference>
<accession>A0AAV8YB26</accession>
<dbReference type="InterPro" id="IPR041588">
    <property type="entry name" value="Integrase_H2C2"/>
</dbReference>
<dbReference type="EMBL" id="JANEYF010002309">
    <property type="protein sequence ID" value="KAJ8948265.1"/>
    <property type="molecule type" value="Genomic_DNA"/>
</dbReference>
<protein>
    <recommendedName>
        <fullName evidence="1">Integrase zinc-binding domain-containing protein</fullName>
    </recommendedName>
</protein>
<dbReference type="AlphaFoldDB" id="A0AAV8YB26"/>